<keyword evidence="2" id="KW-1185">Reference proteome</keyword>
<organism evidence="1 2">
    <name type="scientific">Photobacterium swingsii</name>
    <dbReference type="NCBI Taxonomy" id="680026"/>
    <lineage>
        <taxon>Bacteria</taxon>
        <taxon>Pseudomonadati</taxon>
        <taxon>Pseudomonadota</taxon>
        <taxon>Gammaproteobacteria</taxon>
        <taxon>Vibrionales</taxon>
        <taxon>Vibrionaceae</taxon>
        <taxon>Photobacterium</taxon>
    </lineage>
</organism>
<reference evidence="1 2" key="1">
    <citation type="submission" date="2018-01" db="EMBL/GenBank/DDBJ databases">
        <title>Whole genome sequencing of Histamine producing bacteria.</title>
        <authorList>
            <person name="Butler K."/>
        </authorList>
    </citation>
    <scope>NUCLEOTIDE SEQUENCE [LARGE SCALE GENOMIC DNA]</scope>
    <source>
        <strain evidence="1 2">DSM 24669</strain>
    </source>
</reference>
<evidence type="ECO:0000313" key="1">
    <source>
        <dbReference type="EMBL" id="PSW22930.1"/>
    </source>
</evidence>
<sequence>MKTPCIGICKNNEGICMGCHRTMPEIQEWRHFTDEQRDTKMDQIQRVASTHACQQCGQPAYCEISAGKNHCWCFEINNRDTSSIQGADCLCRSCLSKLPIKVG</sequence>
<proteinExistence type="predicted"/>
<name>A0A2T3P314_9GAMM</name>
<protein>
    <submittedName>
        <fullName evidence="1">DUF1289 domain-containing protein</fullName>
    </submittedName>
</protein>
<dbReference type="OrthoDB" id="8911262at2"/>
<dbReference type="Pfam" id="PF06945">
    <property type="entry name" value="DUF1289"/>
    <property type="match status" value="1"/>
</dbReference>
<dbReference type="AlphaFoldDB" id="A0A2T3P314"/>
<dbReference type="Proteomes" id="UP000240481">
    <property type="component" value="Unassembled WGS sequence"/>
</dbReference>
<dbReference type="RefSeq" id="WP_084711801.1">
    <property type="nucleotide sequence ID" value="NZ_AP024853.1"/>
</dbReference>
<gene>
    <name evidence="1" type="ORF">C9I94_17245</name>
</gene>
<evidence type="ECO:0000313" key="2">
    <source>
        <dbReference type="Proteomes" id="UP000240481"/>
    </source>
</evidence>
<dbReference type="Pfam" id="PF14375">
    <property type="entry name" value="Cys_rich_CWC"/>
    <property type="match status" value="1"/>
</dbReference>
<accession>A0A2T3P314</accession>
<dbReference type="EMBL" id="PYLZ01000010">
    <property type="protein sequence ID" value="PSW22930.1"/>
    <property type="molecule type" value="Genomic_DNA"/>
</dbReference>
<dbReference type="InterPro" id="IPR032720">
    <property type="entry name" value="Cys_rich_CWC"/>
</dbReference>
<dbReference type="InterPro" id="IPR010710">
    <property type="entry name" value="DUF1289"/>
</dbReference>
<comment type="caution">
    <text evidence="1">The sequence shown here is derived from an EMBL/GenBank/DDBJ whole genome shotgun (WGS) entry which is preliminary data.</text>
</comment>